<protein>
    <submittedName>
        <fullName evidence="1">Uncharacterized protein</fullName>
    </submittedName>
</protein>
<evidence type="ECO:0000313" key="2">
    <source>
        <dbReference type="Proteomes" id="UP000299102"/>
    </source>
</evidence>
<gene>
    <name evidence="1" type="ORF">EVAR_9585_1</name>
</gene>
<dbReference type="Proteomes" id="UP000299102">
    <property type="component" value="Unassembled WGS sequence"/>
</dbReference>
<dbReference type="InterPro" id="IPR006616">
    <property type="entry name" value="DM9_repeat"/>
</dbReference>
<name>A0A4C1TKU5_EUMVA</name>
<accession>A0A4C1TKU5</accession>
<dbReference type="OrthoDB" id="2142040at2759"/>
<dbReference type="Pfam" id="PF11901">
    <property type="entry name" value="DM9"/>
    <property type="match status" value="1"/>
</dbReference>
<evidence type="ECO:0000313" key="1">
    <source>
        <dbReference type="EMBL" id="GBP14674.1"/>
    </source>
</evidence>
<comment type="caution">
    <text evidence="1">The sequence shown here is derived from an EMBL/GenBank/DDBJ whole genome shotgun (WGS) entry which is preliminary data.</text>
</comment>
<proteinExistence type="predicted"/>
<organism evidence="1 2">
    <name type="scientific">Eumeta variegata</name>
    <name type="common">Bagworm moth</name>
    <name type="synonym">Eumeta japonica</name>
    <dbReference type="NCBI Taxonomy" id="151549"/>
    <lineage>
        <taxon>Eukaryota</taxon>
        <taxon>Metazoa</taxon>
        <taxon>Ecdysozoa</taxon>
        <taxon>Arthropoda</taxon>
        <taxon>Hexapoda</taxon>
        <taxon>Insecta</taxon>
        <taxon>Pterygota</taxon>
        <taxon>Neoptera</taxon>
        <taxon>Endopterygota</taxon>
        <taxon>Lepidoptera</taxon>
        <taxon>Glossata</taxon>
        <taxon>Ditrysia</taxon>
        <taxon>Tineoidea</taxon>
        <taxon>Psychidae</taxon>
        <taxon>Oiketicinae</taxon>
        <taxon>Eumeta</taxon>
    </lineage>
</organism>
<keyword evidence="2" id="KW-1185">Reference proteome</keyword>
<sequence>MDLEPYIVAFRTRTILLGSPCINILQDPHRNPQNPNTNTQTCNPCDAPPPVVMAYSYAASQVYAGFSVGPYAHTAPGLEFPGQPGHLPSGVPPPALIPFAAEWITTTPTAAASLSQRAVVAGYEAHDHSPLWVIRARHEGDLVPGKLAINHKAAYVPWNGKENPVNNIERKAYEMLGQMALTCPDAAMAKGLCDLLSLKNLSSHLPTIDT</sequence>
<dbReference type="AlphaFoldDB" id="A0A4C1TKU5"/>
<dbReference type="EMBL" id="BGZK01000066">
    <property type="protein sequence ID" value="GBP14674.1"/>
    <property type="molecule type" value="Genomic_DNA"/>
</dbReference>
<reference evidence="1 2" key="1">
    <citation type="journal article" date="2019" name="Commun. Biol.">
        <title>The bagworm genome reveals a unique fibroin gene that provides high tensile strength.</title>
        <authorList>
            <person name="Kono N."/>
            <person name="Nakamura H."/>
            <person name="Ohtoshi R."/>
            <person name="Tomita M."/>
            <person name="Numata K."/>
            <person name="Arakawa K."/>
        </authorList>
    </citation>
    <scope>NUCLEOTIDE SEQUENCE [LARGE SCALE GENOMIC DNA]</scope>
</reference>
<dbReference type="SMART" id="SM00696">
    <property type="entry name" value="DM9"/>
    <property type="match status" value="1"/>
</dbReference>